<sequence length="302" mass="31807">MDANCGSKISMSCAQMTGGVKEEPIMGNDPTLGRGLTCEHEAVEKQHPSGYGHAAMRPMRPAAGGCWTGAMWAQEEVMQPADAAPATDPALSSLAWLYESIIGTISSLTTSTPLSPNEQQTLEKVTTDASTALAHVNQWRCTGVATASESCAAVSPCSCAAGTSASSTPPPCVPVSPASHQPVAFPLCVPRDTYASSTEYGWQLNMEPDAIHVETPSPCGASPPSSPPDVIPYHTSDAAYSTECSDCEAGTLSSRFTKANDGGLLGRNSRRLITQQGLLTVFGFFYLIMIVMLFAYGWVQTM</sequence>
<name>A0A7S3ALF5_9EUKA</name>
<dbReference type="EMBL" id="HBHX01013509">
    <property type="protein sequence ID" value="CAE0106880.1"/>
    <property type="molecule type" value="Transcribed_RNA"/>
</dbReference>
<evidence type="ECO:0000256" key="1">
    <source>
        <dbReference type="SAM" id="Phobius"/>
    </source>
</evidence>
<keyword evidence="1" id="KW-1133">Transmembrane helix</keyword>
<protein>
    <submittedName>
        <fullName evidence="2">Uncharacterized protein</fullName>
    </submittedName>
</protein>
<keyword evidence="1" id="KW-0472">Membrane</keyword>
<dbReference type="AlphaFoldDB" id="A0A7S3ALF5"/>
<keyword evidence="1" id="KW-0812">Transmembrane</keyword>
<gene>
    <name evidence="2" type="ORF">HERI1096_LOCUS7539</name>
</gene>
<feature type="transmembrane region" description="Helical" evidence="1">
    <location>
        <begin position="277"/>
        <end position="299"/>
    </location>
</feature>
<accession>A0A7S3ALF5</accession>
<evidence type="ECO:0000313" key="2">
    <source>
        <dbReference type="EMBL" id="CAE0106880.1"/>
    </source>
</evidence>
<proteinExistence type="predicted"/>
<reference evidence="2" key="1">
    <citation type="submission" date="2021-01" db="EMBL/GenBank/DDBJ databases">
        <authorList>
            <person name="Corre E."/>
            <person name="Pelletier E."/>
            <person name="Niang G."/>
            <person name="Scheremetjew M."/>
            <person name="Finn R."/>
            <person name="Kale V."/>
            <person name="Holt S."/>
            <person name="Cochrane G."/>
            <person name="Meng A."/>
            <person name="Brown T."/>
            <person name="Cohen L."/>
        </authorList>
    </citation>
    <scope>NUCLEOTIDE SEQUENCE</scope>
    <source>
        <strain evidence="2">CCMP281</strain>
    </source>
</reference>
<organism evidence="2">
    <name type="scientific">Haptolina ericina</name>
    <dbReference type="NCBI Taxonomy" id="156174"/>
    <lineage>
        <taxon>Eukaryota</taxon>
        <taxon>Haptista</taxon>
        <taxon>Haptophyta</taxon>
        <taxon>Prymnesiophyceae</taxon>
        <taxon>Prymnesiales</taxon>
        <taxon>Prymnesiaceae</taxon>
        <taxon>Haptolina</taxon>
    </lineage>
</organism>